<keyword evidence="3" id="KW-1185">Reference proteome</keyword>
<dbReference type="PANTHER" id="PTHR11060">
    <property type="entry name" value="PROTEIN MEMO1"/>
    <property type="match status" value="1"/>
</dbReference>
<name>A0A1M5CII4_9BACT</name>
<dbReference type="AlphaFoldDB" id="A0A1M5CII4"/>
<dbReference type="EMBL" id="FQVB01000020">
    <property type="protein sequence ID" value="SHF54490.1"/>
    <property type="molecule type" value="Genomic_DNA"/>
</dbReference>
<dbReference type="Gene3D" id="3.40.830.10">
    <property type="entry name" value="LigB-like"/>
    <property type="match status" value="1"/>
</dbReference>
<evidence type="ECO:0000313" key="3">
    <source>
        <dbReference type="Proteomes" id="UP000184076"/>
    </source>
</evidence>
<proteinExistence type="inferred from homology"/>
<protein>
    <recommendedName>
        <fullName evidence="4">AmmeMemoRadiSam system protein B</fullName>
    </recommendedName>
</protein>
<gene>
    <name evidence="2" type="ORF">SAMN02745206_02215</name>
</gene>
<comment type="similarity">
    <text evidence="1">Belongs to the MEMO1 family.</text>
</comment>
<organism evidence="2 3">
    <name type="scientific">Desulfacinum infernum DSM 9756</name>
    <dbReference type="NCBI Taxonomy" id="1121391"/>
    <lineage>
        <taxon>Bacteria</taxon>
        <taxon>Pseudomonadati</taxon>
        <taxon>Thermodesulfobacteriota</taxon>
        <taxon>Syntrophobacteria</taxon>
        <taxon>Syntrophobacterales</taxon>
        <taxon>Syntrophobacteraceae</taxon>
        <taxon>Desulfacinum</taxon>
    </lineage>
</organism>
<sequence length="410" mass="46219">MEYPKLRYGLEAHYIQHQGKPYLMLRDRLGYTDKTVLFQPAVGRILALLDGNHALRDVQAEVFRQTGELLFSEQLEEILRVLDENLFLENRRYIEHVARTVARFRNDPVRRAQHAGRSYPEDPDDLKGMLDGFFAEAQKADASENDPRGGSTDRLLALVAPHIDMRAGGTTFARAYRCLSQTTDPPRTWVVLGTGHEPVDNWFALTLKDFETPLGTVACDRAAAEELVRRSPMDVLAGEYNHRLEHTIEFQAVFLAHVQPEARIVPVLCSFGPEDWRERREAIDGFCEALRALVRRSSYPVGFIASVDLAHVGPRYGDEFIPTERTVREHMERDRLLLDALCRTDAEAFMEEIARDDNARKVCGSAPLYVLAKVLSGRAAGRVLDHAHAVVDPQGSFVTFAAMAFTESGE</sequence>
<dbReference type="CDD" id="cd07361">
    <property type="entry name" value="MEMO_like"/>
    <property type="match status" value="1"/>
</dbReference>
<evidence type="ECO:0008006" key="4">
    <source>
        <dbReference type="Google" id="ProtNLM"/>
    </source>
</evidence>
<dbReference type="NCBIfam" id="TIGR04336">
    <property type="entry name" value="AmmeMemoSam_B"/>
    <property type="match status" value="1"/>
</dbReference>
<accession>A0A1M5CII4</accession>
<dbReference type="PANTHER" id="PTHR11060:SF0">
    <property type="entry name" value="PROTEIN MEMO1"/>
    <property type="match status" value="1"/>
</dbReference>
<evidence type="ECO:0000313" key="2">
    <source>
        <dbReference type="EMBL" id="SHF54490.1"/>
    </source>
</evidence>
<dbReference type="Pfam" id="PF01875">
    <property type="entry name" value="Memo"/>
    <property type="match status" value="1"/>
</dbReference>
<evidence type="ECO:0000256" key="1">
    <source>
        <dbReference type="ARBA" id="ARBA00006315"/>
    </source>
</evidence>
<reference evidence="3" key="1">
    <citation type="submission" date="2016-11" db="EMBL/GenBank/DDBJ databases">
        <authorList>
            <person name="Varghese N."/>
            <person name="Submissions S."/>
        </authorList>
    </citation>
    <scope>NUCLEOTIDE SEQUENCE [LARGE SCALE GENOMIC DNA]</scope>
    <source>
        <strain evidence="3">DSM 9756</strain>
    </source>
</reference>
<dbReference type="RefSeq" id="WP_073039282.1">
    <property type="nucleotide sequence ID" value="NZ_FQVB01000020.1"/>
</dbReference>
<dbReference type="InterPro" id="IPR002737">
    <property type="entry name" value="MEMO1_fam"/>
</dbReference>
<dbReference type="STRING" id="1121391.SAMN02745206_02215"/>
<dbReference type="Proteomes" id="UP000184076">
    <property type="component" value="Unassembled WGS sequence"/>
</dbReference>